<feature type="signal peptide" evidence="1">
    <location>
        <begin position="1"/>
        <end position="18"/>
    </location>
</feature>
<dbReference type="EMBL" id="JBHULG010000002">
    <property type="protein sequence ID" value="MFD2545515.1"/>
    <property type="molecule type" value="Genomic_DNA"/>
</dbReference>
<dbReference type="RefSeq" id="WP_255929770.1">
    <property type="nucleotide sequence ID" value="NZ_JANFQP010000002.1"/>
</dbReference>
<keyword evidence="3" id="KW-1185">Reference proteome</keyword>
<comment type="caution">
    <text evidence="2">The sequence shown here is derived from an EMBL/GenBank/DDBJ whole genome shotgun (WGS) entry which is preliminary data.</text>
</comment>
<sequence length="218" mass="25024">MKKYALLLLFFCGILSFSQEKTQTDRMIEEIQQVKQNQTDMKLVWWIPTEYWEVALQENGSITQKQLDYLKELLNDYTIVAAGDYDLDSKSGAINFTVNDSSKKVIFYGLQGQKVTPLKESEIDDKVLIIVNQTLKPLFAQMLGKMGSGVNFFIYNNVENGKRIIDPTQPGSFKIDLNGEIFQWKLPLVSLMDEKTCPVDQQKMSGNWNFCPFHGNKL</sequence>
<name>A0ABW5KCK1_9FLAO</name>
<evidence type="ECO:0000313" key="2">
    <source>
        <dbReference type="EMBL" id="MFD2545515.1"/>
    </source>
</evidence>
<gene>
    <name evidence="2" type="ORF">ACFSO8_08580</name>
</gene>
<proteinExistence type="predicted"/>
<reference evidence="3" key="1">
    <citation type="journal article" date="2019" name="Int. J. Syst. Evol. Microbiol.">
        <title>The Global Catalogue of Microorganisms (GCM) 10K type strain sequencing project: providing services to taxonomists for standard genome sequencing and annotation.</title>
        <authorList>
            <consortium name="The Broad Institute Genomics Platform"/>
            <consortium name="The Broad Institute Genome Sequencing Center for Infectious Disease"/>
            <person name="Wu L."/>
            <person name="Ma J."/>
        </authorList>
    </citation>
    <scope>NUCLEOTIDE SEQUENCE [LARGE SCALE GENOMIC DNA]</scope>
    <source>
        <strain evidence="3">KCTC 52204</strain>
    </source>
</reference>
<organism evidence="2 3">
    <name type="scientific">Kaistella montana</name>
    <dbReference type="NCBI Taxonomy" id="1849733"/>
    <lineage>
        <taxon>Bacteria</taxon>
        <taxon>Pseudomonadati</taxon>
        <taxon>Bacteroidota</taxon>
        <taxon>Flavobacteriia</taxon>
        <taxon>Flavobacteriales</taxon>
        <taxon>Weeksellaceae</taxon>
        <taxon>Chryseobacterium group</taxon>
        <taxon>Kaistella</taxon>
    </lineage>
</organism>
<keyword evidence="1" id="KW-0732">Signal</keyword>
<evidence type="ECO:0000256" key="1">
    <source>
        <dbReference type="SAM" id="SignalP"/>
    </source>
</evidence>
<feature type="chain" id="PRO_5045498065" evidence="1">
    <location>
        <begin position="19"/>
        <end position="218"/>
    </location>
</feature>
<protein>
    <submittedName>
        <fullName evidence="2">Uncharacterized protein</fullName>
    </submittedName>
</protein>
<accession>A0ABW5KCK1</accession>
<evidence type="ECO:0000313" key="3">
    <source>
        <dbReference type="Proteomes" id="UP001597394"/>
    </source>
</evidence>
<dbReference type="Proteomes" id="UP001597394">
    <property type="component" value="Unassembled WGS sequence"/>
</dbReference>